<evidence type="ECO:0000256" key="3">
    <source>
        <dbReference type="ARBA" id="ARBA00022516"/>
    </source>
</evidence>
<evidence type="ECO:0000259" key="11">
    <source>
        <dbReference type="Pfam" id="PF08545"/>
    </source>
</evidence>
<proteinExistence type="inferred from homology"/>
<comment type="subunit">
    <text evidence="9">Homodimer.</text>
</comment>
<evidence type="ECO:0000256" key="2">
    <source>
        <dbReference type="ARBA" id="ARBA00022490"/>
    </source>
</evidence>
<keyword evidence="2 9" id="KW-0963">Cytoplasm</keyword>
<feature type="region of interest" description="ACP-binding" evidence="9">
    <location>
        <begin position="260"/>
        <end position="264"/>
    </location>
</feature>
<dbReference type="PANTHER" id="PTHR34069">
    <property type="entry name" value="3-OXOACYL-[ACYL-CARRIER-PROTEIN] SYNTHASE 3"/>
    <property type="match status" value="1"/>
</dbReference>
<evidence type="ECO:0000313" key="12">
    <source>
        <dbReference type="EMBL" id="MFC6238950.1"/>
    </source>
</evidence>
<comment type="similarity">
    <text evidence="1 9">Belongs to the thiolase-like superfamily. FabH family.</text>
</comment>
<dbReference type="CDD" id="cd00830">
    <property type="entry name" value="KAS_III"/>
    <property type="match status" value="1"/>
</dbReference>
<comment type="catalytic activity">
    <reaction evidence="9">
        <text>malonyl-[ACP] + acetyl-CoA + H(+) = 3-oxobutanoyl-[ACP] + CO2 + CoA</text>
        <dbReference type="Rhea" id="RHEA:12080"/>
        <dbReference type="Rhea" id="RHEA-COMP:9623"/>
        <dbReference type="Rhea" id="RHEA-COMP:9625"/>
        <dbReference type="ChEBI" id="CHEBI:15378"/>
        <dbReference type="ChEBI" id="CHEBI:16526"/>
        <dbReference type="ChEBI" id="CHEBI:57287"/>
        <dbReference type="ChEBI" id="CHEBI:57288"/>
        <dbReference type="ChEBI" id="CHEBI:78449"/>
        <dbReference type="ChEBI" id="CHEBI:78450"/>
        <dbReference type="EC" id="2.3.1.180"/>
    </reaction>
</comment>
<feature type="active site" evidence="9">
    <location>
        <position position="290"/>
    </location>
</feature>
<dbReference type="Pfam" id="PF08545">
    <property type="entry name" value="ACP_syn_III"/>
    <property type="match status" value="1"/>
</dbReference>
<dbReference type="HAMAP" id="MF_01815">
    <property type="entry name" value="FabH"/>
    <property type="match status" value="1"/>
</dbReference>
<keyword evidence="8 9" id="KW-0012">Acyltransferase</keyword>
<keyword evidence="6 9" id="KW-0443">Lipid metabolism</keyword>
<evidence type="ECO:0000256" key="6">
    <source>
        <dbReference type="ARBA" id="ARBA00023098"/>
    </source>
</evidence>
<evidence type="ECO:0000256" key="1">
    <source>
        <dbReference type="ARBA" id="ARBA00008642"/>
    </source>
</evidence>
<comment type="domain">
    <text evidence="9">The last Arg residue of the ACP-binding site is essential for the weak association between ACP/AcpP and FabH.</text>
</comment>
<evidence type="ECO:0000256" key="9">
    <source>
        <dbReference type="HAMAP-Rule" id="MF_01815"/>
    </source>
</evidence>
<dbReference type="Pfam" id="PF08541">
    <property type="entry name" value="ACP_syn_III_C"/>
    <property type="match status" value="1"/>
</dbReference>
<comment type="pathway">
    <text evidence="9">Lipid metabolism; fatty acid biosynthesis.</text>
</comment>
<feature type="domain" description="Beta-ketoacyl-[acyl-carrier-protein] synthase III C-terminal" evidence="10">
    <location>
        <begin position="243"/>
        <end position="333"/>
    </location>
</feature>
<evidence type="ECO:0000256" key="4">
    <source>
        <dbReference type="ARBA" id="ARBA00022679"/>
    </source>
</evidence>
<keyword evidence="9" id="KW-0511">Multifunctional enzyme</keyword>
<dbReference type="EC" id="2.3.1.180" evidence="9"/>
<comment type="caution">
    <text evidence="12">The sequence shown here is derived from an EMBL/GenBank/DDBJ whole genome shotgun (WGS) entry which is preliminary data.</text>
</comment>
<feature type="active site" evidence="9">
    <location>
        <position position="259"/>
    </location>
</feature>
<dbReference type="InterPro" id="IPR013751">
    <property type="entry name" value="ACP_syn_III_N"/>
</dbReference>
<dbReference type="NCBIfam" id="NF006829">
    <property type="entry name" value="PRK09352.1"/>
    <property type="match status" value="1"/>
</dbReference>
<dbReference type="InterPro" id="IPR004655">
    <property type="entry name" value="FabH"/>
</dbReference>
<gene>
    <name evidence="9" type="primary">fabH</name>
    <name evidence="12" type="ORF">ACFQGU_13770</name>
</gene>
<sequence>MTARIATTPVRAGSRIVSTGSYRPARVIDNAEVCTWIESSDEWIRERSGIVERRWAAPDESVTDMGLAAAEKALAASGLSATDLSMVLVATVSHPYQTPSAAAEIADRIGAPQAAALDVAAACAGFCYALGLADNLIRSGQSEHILVIGVEKLSDFVRQDDRGSSFIFADGAGAVVVSPSDHAGIGPTVWGADGAQKDAITMTQSWTEFRDDPSHGFPALVMQGQQVFRWAVGEMAKVSQEALAAAGVTVDDLAAFVPHQANNRITDAIVRQLALPDHVVVARDIITTGNTSAASVPLALDRMLESGEVGHGGLALLVGFGAGLAYAAQVVEIP</sequence>
<keyword evidence="7 9" id="KW-0275">Fatty acid biosynthesis</keyword>
<dbReference type="SUPFAM" id="SSF53901">
    <property type="entry name" value="Thiolase-like"/>
    <property type="match status" value="1"/>
</dbReference>
<evidence type="ECO:0000256" key="5">
    <source>
        <dbReference type="ARBA" id="ARBA00022832"/>
    </source>
</evidence>
<keyword evidence="3 9" id="KW-0444">Lipid biosynthesis</keyword>
<dbReference type="Gene3D" id="3.40.47.10">
    <property type="match status" value="2"/>
</dbReference>
<dbReference type="InterPro" id="IPR013747">
    <property type="entry name" value="ACP_syn_III_C"/>
</dbReference>
<evidence type="ECO:0000313" key="13">
    <source>
        <dbReference type="Proteomes" id="UP001596138"/>
    </source>
</evidence>
<dbReference type="Proteomes" id="UP001596138">
    <property type="component" value="Unassembled WGS sequence"/>
</dbReference>
<dbReference type="PANTHER" id="PTHR34069:SF2">
    <property type="entry name" value="BETA-KETOACYL-[ACYL-CARRIER-PROTEIN] SYNTHASE III"/>
    <property type="match status" value="1"/>
</dbReference>
<evidence type="ECO:0000259" key="10">
    <source>
        <dbReference type="Pfam" id="PF08541"/>
    </source>
</evidence>
<feature type="active site" evidence="9">
    <location>
        <position position="123"/>
    </location>
</feature>
<evidence type="ECO:0000256" key="7">
    <source>
        <dbReference type="ARBA" id="ARBA00023160"/>
    </source>
</evidence>
<dbReference type="NCBIfam" id="TIGR00747">
    <property type="entry name" value="fabH"/>
    <property type="match status" value="1"/>
</dbReference>
<dbReference type="RefSeq" id="WP_386767599.1">
    <property type="nucleotide sequence ID" value="NZ_JBHSTI010000008.1"/>
</dbReference>
<evidence type="ECO:0000256" key="8">
    <source>
        <dbReference type="ARBA" id="ARBA00023315"/>
    </source>
</evidence>
<reference evidence="13" key="1">
    <citation type="journal article" date="2019" name="Int. J. Syst. Evol. Microbiol.">
        <title>The Global Catalogue of Microorganisms (GCM) 10K type strain sequencing project: providing services to taxonomists for standard genome sequencing and annotation.</title>
        <authorList>
            <consortium name="The Broad Institute Genomics Platform"/>
            <consortium name="The Broad Institute Genome Sequencing Center for Infectious Disease"/>
            <person name="Wu L."/>
            <person name="Ma J."/>
        </authorList>
    </citation>
    <scope>NUCLEOTIDE SEQUENCE [LARGE SCALE GENOMIC DNA]</scope>
    <source>
        <strain evidence="13">CGMCC 4.7317</strain>
    </source>
</reference>
<keyword evidence="13" id="KW-1185">Reference proteome</keyword>
<keyword evidence="4 9" id="KW-0808">Transferase</keyword>
<feature type="domain" description="Beta-ketoacyl-[acyl-carrier-protein] synthase III N-terminal" evidence="11">
    <location>
        <begin position="117"/>
        <end position="194"/>
    </location>
</feature>
<protein>
    <recommendedName>
        <fullName evidence="9">Beta-ketoacyl-[acyl-carrier-protein] synthase III</fullName>
        <shortName evidence="9">Beta-ketoacyl-ACP synthase III</shortName>
        <shortName evidence="9">KAS III</shortName>
        <ecNumber evidence="9">2.3.1.180</ecNumber>
    </recommendedName>
    <alternativeName>
        <fullName evidence="9">3-oxoacyl-[acyl-carrier-protein] synthase 3</fullName>
    </alternativeName>
    <alternativeName>
        <fullName evidence="9">3-oxoacyl-[acyl-carrier-protein] synthase III</fullName>
    </alternativeName>
</protein>
<organism evidence="12 13">
    <name type="scientific">Longivirga aurantiaca</name>
    <dbReference type="NCBI Taxonomy" id="1837743"/>
    <lineage>
        <taxon>Bacteria</taxon>
        <taxon>Bacillati</taxon>
        <taxon>Actinomycetota</taxon>
        <taxon>Actinomycetes</taxon>
        <taxon>Sporichthyales</taxon>
        <taxon>Sporichthyaceae</taxon>
        <taxon>Longivirga</taxon>
    </lineage>
</organism>
<keyword evidence="5 9" id="KW-0276">Fatty acid metabolism</keyword>
<accession>A0ABW1T4B7</accession>
<dbReference type="EMBL" id="JBHSTI010000008">
    <property type="protein sequence ID" value="MFC6238950.1"/>
    <property type="molecule type" value="Genomic_DNA"/>
</dbReference>
<name>A0ABW1T4B7_9ACTN</name>
<dbReference type="GO" id="GO:0033818">
    <property type="term" value="F:beta-ketoacyl-acyl-carrier-protein synthase III activity"/>
    <property type="evidence" value="ECO:0007669"/>
    <property type="project" value="UniProtKB-EC"/>
</dbReference>
<comment type="subcellular location">
    <subcellularLocation>
        <location evidence="9">Cytoplasm</location>
    </subcellularLocation>
</comment>
<dbReference type="InterPro" id="IPR016039">
    <property type="entry name" value="Thiolase-like"/>
</dbReference>
<comment type="function">
    <text evidence="9">Catalyzes the condensation reaction of fatty acid synthesis by the addition to an acyl acceptor of two carbons from malonyl-ACP. Catalyzes the first condensation reaction which initiates fatty acid synthesis and may therefore play a role in governing the total rate of fatty acid production. Possesses both acetoacetyl-ACP synthase and acetyl transacylase activities. Its substrate specificity determines the biosynthesis of branched-chain and/or straight-chain of fatty acids.</text>
</comment>